<comment type="subcellular location">
    <subcellularLocation>
        <location evidence="1">Cell membrane</location>
        <topology evidence="1">Multi-pass membrane protein</topology>
    </subcellularLocation>
</comment>
<feature type="transmembrane region" description="Helical" evidence="12">
    <location>
        <begin position="98"/>
        <end position="123"/>
    </location>
</feature>
<dbReference type="SUPFAM" id="SSF160544">
    <property type="entry name" value="EscU C-terminal domain-like"/>
    <property type="match status" value="1"/>
</dbReference>
<evidence type="ECO:0000256" key="4">
    <source>
        <dbReference type="ARBA" id="ARBA00022448"/>
    </source>
</evidence>
<evidence type="ECO:0000256" key="9">
    <source>
        <dbReference type="ARBA" id="ARBA00022989"/>
    </source>
</evidence>
<evidence type="ECO:0000256" key="6">
    <source>
        <dbReference type="ARBA" id="ARBA00022692"/>
    </source>
</evidence>
<evidence type="ECO:0000256" key="1">
    <source>
        <dbReference type="ARBA" id="ARBA00004651"/>
    </source>
</evidence>
<evidence type="ECO:0000313" key="13">
    <source>
        <dbReference type="EMBL" id="TWI55175.1"/>
    </source>
</evidence>
<accession>A0A562QEI3</accession>
<dbReference type="RefSeq" id="WP_199757429.1">
    <property type="nucleotide sequence ID" value="NZ_VLKZ01000007.1"/>
</dbReference>
<evidence type="ECO:0000256" key="10">
    <source>
        <dbReference type="ARBA" id="ARBA00023136"/>
    </source>
</evidence>
<gene>
    <name evidence="12" type="primary">flhB</name>
    <name evidence="13" type="ORF">IQ10_02722</name>
</gene>
<evidence type="ECO:0000256" key="2">
    <source>
        <dbReference type="ARBA" id="ARBA00010690"/>
    </source>
</evidence>
<evidence type="ECO:0000256" key="7">
    <source>
        <dbReference type="ARBA" id="ARBA00022795"/>
    </source>
</evidence>
<dbReference type="EMBL" id="VLKZ01000007">
    <property type="protein sequence ID" value="TWI55175.1"/>
    <property type="molecule type" value="Genomic_DNA"/>
</dbReference>
<keyword evidence="4 12" id="KW-0813">Transport</keyword>
<evidence type="ECO:0000256" key="11">
    <source>
        <dbReference type="ARBA" id="ARBA00023225"/>
    </source>
</evidence>
<evidence type="ECO:0000256" key="12">
    <source>
        <dbReference type="RuleBase" id="RU364091"/>
    </source>
</evidence>
<feature type="transmembrane region" description="Helical" evidence="12">
    <location>
        <begin position="144"/>
        <end position="171"/>
    </location>
</feature>
<dbReference type="InterPro" id="IPR006136">
    <property type="entry name" value="FlhB"/>
</dbReference>
<keyword evidence="8 12" id="KW-0653">Protein transport</keyword>
<sequence length="362" mass="41008">MIKLRVNLQFFAEEKTEKATPKKRQEQRKKGQVAKSTDINTAIILLLVFLFLWVFGGMLGQTMYDMLRHTFTHYLLIDVTEANFTDMFFEIVMESAMVLLPIMLIAMIAGVAASFAQVGALFAPEAVQMKLSKLDPIQGAKRIFSVRALVELLKSLLKISFAGTVVFVIIWTHLEDVMLLSQKSVADGFYLIARMTATLGIAVAILLLILAIPDYIYQRYDHEKQMRMSKQDIKNEHKNMEGDPKIKSKRKQKQMEMAMQRMMQEVPKADVVITNPTHFAVALRYDEEKADAPIVVAKGVDFMAQKIKGIAADNEVVTVENRPLARALYDQADIGQQVPEDLFKAVAEVLAFVYRLKNKQVN</sequence>
<protein>
    <recommendedName>
        <fullName evidence="3 12">Flagellar biosynthetic protein FlhB</fullName>
    </recommendedName>
</protein>
<keyword evidence="13" id="KW-0282">Flagellum</keyword>
<dbReference type="AlphaFoldDB" id="A0A562QEI3"/>
<keyword evidence="10 12" id="KW-0472">Membrane</keyword>
<dbReference type="Pfam" id="PF01312">
    <property type="entry name" value="Bac_export_2"/>
    <property type="match status" value="1"/>
</dbReference>
<keyword evidence="5 12" id="KW-1003">Cell membrane</keyword>
<evidence type="ECO:0000256" key="3">
    <source>
        <dbReference type="ARBA" id="ARBA00021622"/>
    </source>
</evidence>
<evidence type="ECO:0000256" key="8">
    <source>
        <dbReference type="ARBA" id="ARBA00022927"/>
    </source>
</evidence>
<dbReference type="PANTHER" id="PTHR30531">
    <property type="entry name" value="FLAGELLAR BIOSYNTHETIC PROTEIN FLHB"/>
    <property type="match status" value="1"/>
</dbReference>
<dbReference type="GO" id="GO:0009306">
    <property type="term" value="P:protein secretion"/>
    <property type="evidence" value="ECO:0007669"/>
    <property type="project" value="InterPro"/>
</dbReference>
<dbReference type="PRINTS" id="PR00950">
    <property type="entry name" value="TYPE3IMSPROT"/>
</dbReference>
<dbReference type="Gene3D" id="3.40.1690.10">
    <property type="entry name" value="secretion proteins EscU"/>
    <property type="match status" value="1"/>
</dbReference>
<evidence type="ECO:0000313" key="14">
    <source>
        <dbReference type="Proteomes" id="UP000315711"/>
    </source>
</evidence>
<evidence type="ECO:0000256" key="5">
    <source>
        <dbReference type="ARBA" id="ARBA00022475"/>
    </source>
</evidence>
<name>A0A562QEI3_9BACI</name>
<keyword evidence="13" id="KW-0966">Cell projection</keyword>
<dbReference type="NCBIfam" id="TIGR00328">
    <property type="entry name" value="flhB"/>
    <property type="match status" value="1"/>
</dbReference>
<keyword evidence="7 12" id="KW-1005">Bacterial flagellum biogenesis</keyword>
<keyword evidence="11 12" id="KW-1006">Bacterial flagellum protein export</keyword>
<dbReference type="InterPro" id="IPR006135">
    <property type="entry name" value="T3SS_substrate_exporter"/>
</dbReference>
<organism evidence="13 14">
    <name type="scientific">Halalkalibacter nanhaiisediminis</name>
    <dbReference type="NCBI Taxonomy" id="688079"/>
    <lineage>
        <taxon>Bacteria</taxon>
        <taxon>Bacillati</taxon>
        <taxon>Bacillota</taxon>
        <taxon>Bacilli</taxon>
        <taxon>Bacillales</taxon>
        <taxon>Bacillaceae</taxon>
        <taxon>Halalkalibacter</taxon>
    </lineage>
</organism>
<reference evidence="13 14" key="1">
    <citation type="journal article" date="2015" name="Stand. Genomic Sci.">
        <title>Genomic Encyclopedia of Bacterial and Archaeal Type Strains, Phase III: the genomes of soil and plant-associated and newly described type strains.</title>
        <authorList>
            <person name="Whitman W.B."/>
            <person name="Woyke T."/>
            <person name="Klenk H.P."/>
            <person name="Zhou Y."/>
            <person name="Lilburn T.G."/>
            <person name="Beck B.J."/>
            <person name="De Vos P."/>
            <person name="Vandamme P."/>
            <person name="Eisen J.A."/>
            <person name="Garrity G."/>
            <person name="Hugenholtz P."/>
            <person name="Kyrpides N.C."/>
        </authorList>
    </citation>
    <scope>NUCLEOTIDE SEQUENCE [LARGE SCALE GENOMIC DNA]</scope>
    <source>
        <strain evidence="13 14">CGMCC 1.10116</strain>
    </source>
</reference>
<dbReference type="Gene3D" id="6.10.250.2080">
    <property type="match status" value="1"/>
</dbReference>
<comment type="similarity">
    <text evidence="2 12">Belongs to the type III secretion exporter family.</text>
</comment>
<dbReference type="FunFam" id="3.40.1690.10:FF:000001">
    <property type="entry name" value="Flagellar biosynthetic protein FlhB"/>
    <property type="match status" value="1"/>
</dbReference>
<keyword evidence="13" id="KW-0969">Cilium</keyword>
<proteinExistence type="inferred from homology"/>
<keyword evidence="9 12" id="KW-1133">Transmembrane helix</keyword>
<keyword evidence="6 12" id="KW-0812">Transmembrane</keyword>
<feature type="transmembrane region" description="Helical" evidence="12">
    <location>
        <begin position="191"/>
        <end position="217"/>
    </location>
</feature>
<dbReference type="PANTHER" id="PTHR30531:SF12">
    <property type="entry name" value="FLAGELLAR BIOSYNTHETIC PROTEIN FLHB"/>
    <property type="match status" value="1"/>
</dbReference>
<dbReference type="GO" id="GO:0044780">
    <property type="term" value="P:bacterial-type flagellum assembly"/>
    <property type="evidence" value="ECO:0007669"/>
    <property type="project" value="InterPro"/>
</dbReference>
<dbReference type="GO" id="GO:0005886">
    <property type="term" value="C:plasma membrane"/>
    <property type="evidence" value="ECO:0007669"/>
    <property type="project" value="UniProtKB-SubCell"/>
</dbReference>
<dbReference type="InterPro" id="IPR029025">
    <property type="entry name" value="T3SS_substrate_exporter_C"/>
</dbReference>
<comment type="function">
    <text evidence="12">Required for formation of the rod structure in the basal body of the flagellar apparatus. Together with FliI and FliH, may constitute the export apparatus of flagellin.</text>
</comment>
<dbReference type="Proteomes" id="UP000315711">
    <property type="component" value="Unassembled WGS sequence"/>
</dbReference>
<feature type="transmembrane region" description="Helical" evidence="12">
    <location>
        <begin position="39"/>
        <end position="59"/>
    </location>
</feature>
<keyword evidence="14" id="KW-1185">Reference proteome</keyword>
<comment type="caution">
    <text evidence="13">The sequence shown here is derived from an EMBL/GenBank/DDBJ whole genome shotgun (WGS) entry which is preliminary data.</text>
</comment>